<evidence type="ECO:0000313" key="2">
    <source>
        <dbReference type="EMBL" id="KAK4152688.1"/>
    </source>
</evidence>
<evidence type="ECO:0000313" key="3">
    <source>
        <dbReference type="Proteomes" id="UP001302745"/>
    </source>
</evidence>
<comment type="caution">
    <text evidence="2">The sequence shown here is derived from an EMBL/GenBank/DDBJ whole genome shotgun (WGS) entry which is preliminary data.</text>
</comment>
<dbReference type="AlphaFoldDB" id="A0AAN6VJH6"/>
<dbReference type="Proteomes" id="UP001302745">
    <property type="component" value="Unassembled WGS sequence"/>
</dbReference>
<dbReference type="EMBL" id="MU856965">
    <property type="protein sequence ID" value="KAK4152688.1"/>
    <property type="molecule type" value="Genomic_DNA"/>
</dbReference>
<evidence type="ECO:0000256" key="1">
    <source>
        <dbReference type="SAM" id="MobiDB-lite"/>
    </source>
</evidence>
<organism evidence="2 3">
    <name type="scientific">Chaetomidium leptoderma</name>
    <dbReference type="NCBI Taxonomy" id="669021"/>
    <lineage>
        <taxon>Eukaryota</taxon>
        <taxon>Fungi</taxon>
        <taxon>Dikarya</taxon>
        <taxon>Ascomycota</taxon>
        <taxon>Pezizomycotina</taxon>
        <taxon>Sordariomycetes</taxon>
        <taxon>Sordariomycetidae</taxon>
        <taxon>Sordariales</taxon>
        <taxon>Chaetomiaceae</taxon>
        <taxon>Chaetomidium</taxon>
    </lineage>
</organism>
<sequence>MVERHKLFVIARVGKHYRCLAVVSHQYPSLQYRLALGACLRLIAIFSDQANRRPLEMELRLAADFYRDEEEPPEEMLIDTFERILNRARPVRFPFITTCLVVGASTAGLDSDLDRWRVSLSAVFSEPADTGFDKGDNSSGITILDITDLDNVRYCFAAWQRIRGRPWGSNSDTEFSEESGRETPPPLNTPWSASSEYGRNYVTGNSRSEVTDKFAGTPLIRASALADVWPWGKWVTDQRTETHKTEESSPTPTGGPSLEDQALAKLVQSILSCARVDDITLLDEPMRTPTFKESLRSRQYAIKMASSDPQTPQCF</sequence>
<feature type="region of interest" description="Disordered" evidence="1">
    <location>
        <begin position="238"/>
        <end position="258"/>
    </location>
</feature>
<proteinExistence type="predicted"/>
<reference evidence="2" key="1">
    <citation type="journal article" date="2023" name="Mol. Phylogenet. Evol.">
        <title>Genome-scale phylogeny and comparative genomics of the fungal order Sordariales.</title>
        <authorList>
            <person name="Hensen N."/>
            <person name="Bonometti L."/>
            <person name="Westerberg I."/>
            <person name="Brannstrom I.O."/>
            <person name="Guillou S."/>
            <person name="Cros-Aarteil S."/>
            <person name="Calhoun S."/>
            <person name="Haridas S."/>
            <person name="Kuo A."/>
            <person name="Mondo S."/>
            <person name="Pangilinan J."/>
            <person name="Riley R."/>
            <person name="LaButti K."/>
            <person name="Andreopoulos B."/>
            <person name="Lipzen A."/>
            <person name="Chen C."/>
            <person name="Yan M."/>
            <person name="Daum C."/>
            <person name="Ng V."/>
            <person name="Clum A."/>
            <person name="Steindorff A."/>
            <person name="Ohm R.A."/>
            <person name="Martin F."/>
            <person name="Silar P."/>
            <person name="Natvig D.O."/>
            <person name="Lalanne C."/>
            <person name="Gautier V."/>
            <person name="Ament-Velasquez S.L."/>
            <person name="Kruys A."/>
            <person name="Hutchinson M.I."/>
            <person name="Powell A.J."/>
            <person name="Barry K."/>
            <person name="Miller A.N."/>
            <person name="Grigoriev I.V."/>
            <person name="Debuchy R."/>
            <person name="Gladieux P."/>
            <person name="Hiltunen Thoren M."/>
            <person name="Johannesson H."/>
        </authorList>
    </citation>
    <scope>NUCLEOTIDE SEQUENCE</scope>
    <source>
        <strain evidence="2">CBS 538.74</strain>
    </source>
</reference>
<protein>
    <submittedName>
        <fullName evidence="2">Uncharacterized protein</fullName>
    </submittedName>
</protein>
<name>A0AAN6VJH6_9PEZI</name>
<reference evidence="2" key="2">
    <citation type="submission" date="2023-05" db="EMBL/GenBank/DDBJ databases">
        <authorList>
            <consortium name="Lawrence Berkeley National Laboratory"/>
            <person name="Steindorff A."/>
            <person name="Hensen N."/>
            <person name="Bonometti L."/>
            <person name="Westerberg I."/>
            <person name="Brannstrom I.O."/>
            <person name="Guillou S."/>
            <person name="Cros-Aarteil S."/>
            <person name="Calhoun S."/>
            <person name="Haridas S."/>
            <person name="Kuo A."/>
            <person name="Mondo S."/>
            <person name="Pangilinan J."/>
            <person name="Riley R."/>
            <person name="Labutti K."/>
            <person name="Andreopoulos B."/>
            <person name="Lipzen A."/>
            <person name="Chen C."/>
            <person name="Yanf M."/>
            <person name="Daum C."/>
            <person name="Ng V."/>
            <person name="Clum A."/>
            <person name="Ohm R."/>
            <person name="Martin F."/>
            <person name="Silar P."/>
            <person name="Natvig D."/>
            <person name="Lalanne C."/>
            <person name="Gautier V."/>
            <person name="Ament-Velasquez S.L."/>
            <person name="Kruys A."/>
            <person name="Hutchinson M.I."/>
            <person name="Powell A.J."/>
            <person name="Barry K."/>
            <person name="Miller A.N."/>
            <person name="Grigoriev I.V."/>
            <person name="Debuchy R."/>
            <person name="Gladieux P."/>
            <person name="Thoren M.H."/>
            <person name="Johannesson H."/>
        </authorList>
    </citation>
    <scope>NUCLEOTIDE SEQUENCE</scope>
    <source>
        <strain evidence="2">CBS 538.74</strain>
    </source>
</reference>
<keyword evidence="3" id="KW-1185">Reference proteome</keyword>
<accession>A0AAN6VJH6</accession>
<feature type="compositionally biased region" description="Basic and acidic residues" evidence="1">
    <location>
        <begin position="238"/>
        <end position="247"/>
    </location>
</feature>
<feature type="region of interest" description="Disordered" evidence="1">
    <location>
        <begin position="167"/>
        <end position="196"/>
    </location>
</feature>
<gene>
    <name evidence="2" type="ORF">C8A00DRAFT_34604</name>
</gene>